<dbReference type="InterPro" id="IPR036779">
    <property type="entry name" value="LysM_dom_sf"/>
</dbReference>
<feature type="domain" description="LysM" evidence="3">
    <location>
        <begin position="55"/>
        <end position="99"/>
    </location>
</feature>
<dbReference type="EMBL" id="SRLE01000001">
    <property type="protein sequence ID" value="TGD76054.1"/>
    <property type="molecule type" value="Genomic_DNA"/>
</dbReference>
<dbReference type="InterPro" id="IPR016047">
    <property type="entry name" value="M23ase_b-sheet_dom"/>
</dbReference>
<protein>
    <submittedName>
        <fullName evidence="4">LysM peptidoglycan-binding domain-containing protein</fullName>
    </submittedName>
</protein>
<name>A0A4Z0M992_9GAMM</name>
<dbReference type="OrthoDB" id="9795421at2"/>
<dbReference type="InterPro" id="IPR018392">
    <property type="entry name" value="LysM"/>
</dbReference>
<feature type="compositionally biased region" description="Low complexity" evidence="2">
    <location>
        <begin position="113"/>
        <end position="136"/>
    </location>
</feature>
<dbReference type="SMART" id="SM00257">
    <property type="entry name" value="LysM"/>
    <property type="match status" value="1"/>
</dbReference>
<feature type="region of interest" description="Disordered" evidence="2">
    <location>
        <begin position="104"/>
        <end position="162"/>
    </location>
</feature>
<dbReference type="Gene3D" id="2.70.70.10">
    <property type="entry name" value="Glucose Permease (Domain IIA)"/>
    <property type="match status" value="1"/>
</dbReference>
<dbReference type="GO" id="GO:0004222">
    <property type="term" value="F:metalloendopeptidase activity"/>
    <property type="evidence" value="ECO:0007669"/>
    <property type="project" value="TreeGrafter"/>
</dbReference>
<accession>A0A4Z0M992</accession>
<evidence type="ECO:0000256" key="1">
    <source>
        <dbReference type="ARBA" id="ARBA00038420"/>
    </source>
</evidence>
<dbReference type="PROSITE" id="PS51782">
    <property type="entry name" value="LYSM"/>
    <property type="match status" value="1"/>
</dbReference>
<dbReference type="AlphaFoldDB" id="A0A4Z0M992"/>
<dbReference type="SUPFAM" id="SSF51261">
    <property type="entry name" value="Duplicated hybrid motif"/>
    <property type="match status" value="1"/>
</dbReference>
<dbReference type="RefSeq" id="WP_135440631.1">
    <property type="nucleotide sequence ID" value="NZ_SRLE01000001.1"/>
</dbReference>
<proteinExistence type="inferred from homology"/>
<dbReference type="InterPro" id="IPR050570">
    <property type="entry name" value="Cell_wall_metabolism_enzyme"/>
</dbReference>
<dbReference type="CDD" id="cd12797">
    <property type="entry name" value="M23_peptidase"/>
    <property type="match status" value="1"/>
</dbReference>
<sequence length="282" mass="29853">MRTQANPRCDIRFLAGCLVTALLVACGGNVRAPVEDRNAARAPQPAPVQTLSTQPGYTVQRGDTLYSIAFRYGLDYRRLAAANKIPLPYTIYPGQRLVLLERDQPAPSPAPSRPTTVAKPAAQPAAKVPTPAAKKAPAPPPAVTKASSTPAKTGSSVDLGPVRSWRWPSDGQVIRHYSATVHKGIDIGGARGDPVIAVAAGQVVYAGTGIVGLGELLIIKHNEQYLSAYGHNERLLVGEGDSVSAGQKIAEKGSSGTDSVRLHFEIRREGKPIDPLGVLPRR</sequence>
<evidence type="ECO:0000313" key="4">
    <source>
        <dbReference type="EMBL" id="TGD76054.1"/>
    </source>
</evidence>
<dbReference type="Gene3D" id="3.10.350.10">
    <property type="entry name" value="LysM domain"/>
    <property type="match status" value="1"/>
</dbReference>
<organism evidence="4 5">
    <name type="scientific">Mangrovimicrobium sediminis</name>
    <dbReference type="NCBI Taxonomy" id="2562682"/>
    <lineage>
        <taxon>Bacteria</taxon>
        <taxon>Pseudomonadati</taxon>
        <taxon>Pseudomonadota</taxon>
        <taxon>Gammaproteobacteria</taxon>
        <taxon>Cellvibrionales</taxon>
        <taxon>Halieaceae</taxon>
        <taxon>Mangrovimicrobium</taxon>
    </lineage>
</organism>
<dbReference type="CDD" id="cd00118">
    <property type="entry name" value="LysM"/>
    <property type="match status" value="1"/>
</dbReference>
<dbReference type="PANTHER" id="PTHR21666">
    <property type="entry name" value="PEPTIDASE-RELATED"/>
    <property type="match status" value="1"/>
</dbReference>
<evidence type="ECO:0000259" key="3">
    <source>
        <dbReference type="PROSITE" id="PS51782"/>
    </source>
</evidence>
<reference evidence="4 5" key="1">
    <citation type="submission" date="2019-04" db="EMBL/GenBank/DDBJ databases">
        <title>Taxonomy of novel Haliea sp. from mangrove soil of West Coast of India.</title>
        <authorList>
            <person name="Verma A."/>
            <person name="Kumar P."/>
            <person name="Krishnamurthi S."/>
        </authorList>
    </citation>
    <scope>NUCLEOTIDE SEQUENCE [LARGE SCALE GENOMIC DNA]</scope>
    <source>
        <strain evidence="4 5">SAOS-164</strain>
    </source>
</reference>
<dbReference type="InterPro" id="IPR011055">
    <property type="entry name" value="Dup_hybrid_motif"/>
</dbReference>
<gene>
    <name evidence="4" type="ORF">E4634_00440</name>
</gene>
<evidence type="ECO:0000313" key="5">
    <source>
        <dbReference type="Proteomes" id="UP000298050"/>
    </source>
</evidence>
<dbReference type="Proteomes" id="UP000298050">
    <property type="component" value="Unassembled WGS sequence"/>
</dbReference>
<keyword evidence="5" id="KW-1185">Reference proteome</keyword>
<comment type="similarity">
    <text evidence="1">Belongs to the E.coli NlpD/Haemophilus LppB family.</text>
</comment>
<dbReference type="PROSITE" id="PS51257">
    <property type="entry name" value="PROKAR_LIPOPROTEIN"/>
    <property type="match status" value="1"/>
</dbReference>
<comment type="caution">
    <text evidence="4">The sequence shown here is derived from an EMBL/GenBank/DDBJ whole genome shotgun (WGS) entry which is preliminary data.</text>
</comment>
<evidence type="ECO:0000256" key="2">
    <source>
        <dbReference type="SAM" id="MobiDB-lite"/>
    </source>
</evidence>
<dbReference type="GO" id="GO:0009279">
    <property type="term" value="C:cell outer membrane"/>
    <property type="evidence" value="ECO:0007669"/>
    <property type="project" value="TreeGrafter"/>
</dbReference>
<dbReference type="PANTHER" id="PTHR21666:SF263">
    <property type="entry name" value="MUREIN HYDROLASE ACTIVATOR NLPD"/>
    <property type="match status" value="1"/>
</dbReference>
<dbReference type="GO" id="GO:0032153">
    <property type="term" value="C:cell division site"/>
    <property type="evidence" value="ECO:0007669"/>
    <property type="project" value="TreeGrafter"/>
</dbReference>
<dbReference type="Pfam" id="PF01476">
    <property type="entry name" value="LysM"/>
    <property type="match status" value="1"/>
</dbReference>
<dbReference type="Pfam" id="PF01551">
    <property type="entry name" value="Peptidase_M23"/>
    <property type="match status" value="1"/>
</dbReference>